<dbReference type="Proteomes" id="UP000186308">
    <property type="component" value="Unassembled WGS sequence"/>
</dbReference>
<evidence type="ECO:0000256" key="2">
    <source>
        <dbReference type="PROSITE-ProRule" id="PRU00169"/>
    </source>
</evidence>
<evidence type="ECO:0000259" key="3">
    <source>
        <dbReference type="PROSITE" id="PS50110"/>
    </source>
</evidence>
<feature type="domain" description="Response regulatory" evidence="3">
    <location>
        <begin position="8"/>
        <end position="123"/>
    </location>
</feature>
<dbReference type="InterPro" id="IPR039420">
    <property type="entry name" value="WalR-like"/>
</dbReference>
<dbReference type="GO" id="GO:0000976">
    <property type="term" value="F:transcription cis-regulatory region binding"/>
    <property type="evidence" value="ECO:0007669"/>
    <property type="project" value="TreeGrafter"/>
</dbReference>
<evidence type="ECO:0000313" key="5">
    <source>
        <dbReference type="Proteomes" id="UP000186308"/>
    </source>
</evidence>
<dbReference type="Pfam" id="PF00072">
    <property type="entry name" value="Response_reg"/>
    <property type="match status" value="1"/>
</dbReference>
<dbReference type="EMBL" id="FTNE01000008">
    <property type="protein sequence ID" value="SIQ73354.1"/>
    <property type="molecule type" value="Genomic_DNA"/>
</dbReference>
<dbReference type="GO" id="GO:0005829">
    <property type="term" value="C:cytosol"/>
    <property type="evidence" value="ECO:0007669"/>
    <property type="project" value="TreeGrafter"/>
</dbReference>
<sequence length="138" mass="14371">MALTTKTQILIVEDDPDVGRFLVTALSEAGHDVSWASSGKDGMADALGGSHGLIILDRQLGDDIDGVDILKAVRATGRTVPALFLSGQGELSDWVQGLQAGGDDYLIKPFSFAELLTRIDALLQPHAETAPAGASSGI</sequence>
<dbReference type="PANTHER" id="PTHR48111:SF76">
    <property type="entry name" value="TWO-COMPONENT RESPONSE REGULATOR"/>
    <property type="match status" value="1"/>
</dbReference>
<name>A0A8G2CKD1_ACIRU</name>
<dbReference type="InterPro" id="IPR001789">
    <property type="entry name" value="Sig_transdc_resp-reg_receiver"/>
</dbReference>
<dbReference type="SUPFAM" id="SSF52172">
    <property type="entry name" value="CheY-like"/>
    <property type="match status" value="1"/>
</dbReference>
<dbReference type="GO" id="GO:0032993">
    <property type="term" value="C:protein-DNA complex"/>
    <property type="evidence" value="ECO:0007669"/>
    <property type="project" value="TreeGrafter"/>
</dbReference>
<dbReference type="PANTHER" id="PTHR48111">
    <property type="entry name" value="REGULATOR OF RPOS"/>
    <property type="match status" value="1"/>
</dbReference>
<dbReference type="Gene3D" id="3.40.50.2300">
    <property type="match status" value="1"/>
</dbReference>
<dbReference type="GO" id="GO:0006355">
    <property type="term" value="P:regulation of DNA-templated transcription"/>
    <property type="evidence" value="ECO:0007669"/>
    <property type="project" value="TreeGrafter"/>
</dbReference>
<accession>A0A8G2CKD1</accession>
<dbReference type="GO" id="GO:0000156">
    <property type="term" value="F:phosphorelay response regulator activity"/>
    <property type="evidence" value="ECO:0007669"/>
    <property type="project" value="TreeGrafter"/>
</dbReference>
<keyword evidence="1" id="KW-0238">DNA-binding</keyword>
<dbReference type="RefSeq" id="WP_051657581.1">
    <property type="nucleotide sequence ID" value="NZ_FTNE01000008.1"/>
</dbReference>
<dbReference type="AlphaFoldDB" id="A0A8G2CKD1"/>
<dbReference type="PROSITE" id="PS50110">
    <property type="entry name" value="RESPONSE_REGULATORY"/>
    <property type="match status" value="1"/>
</dbReference>
<feature type="modified residue" description="4-aspartylphosphate" evidence="2">
    <location>
        <position position="57"/>
    </location>
</feature>
<organism evidence="4 5">
    <name type="scientific">Acidiphilium rubrum</name>
    <dbReference type="NCBI Taxonomy" id="526"/>
    <lineage>
        <taxon>Bacteria</taxon>
        <taxon>Pseudomonadati</taxon>
        <taxon>Pseudomonadota</taxon>
        <taxon>Alphaproteobacteria</taxon>
        <taxon>Acetobacterales</taxon>
        <taxon>Acidocellaceae</taxon>
        <taxon>Acidiphilium</taxon>
    </lineage>
</organism>
<dbReference type="SMART" id="SM00448">
    <property type="entry name" value="REC"/>
    <property type="match status" value="1"/>
</dbReference>
<gene>
    <name evidence="4" type="ORF">SAMN05421828_108134</name>
</gene>
<reference evidence="4 5" key="1">
    <citation type="submission" date="2017-01" db="EMBL/GenBank/DDBJ databases">
        <authorList>
            <person name="Varghese N."/>
            <person name="Submissions S."/>
        </authorList>
    </citation>
    <scope>NUCLEOTIDE SEQUENCE [LARGE SCALE GENOMIC DNA]</scope>
    <source>
        <strain evidence="4 5">ATCC 35905</strain>
    </source>
</reference>
<evidence type="ECO:0000313" key="4">
    <source>
        <dbReference type="EMBL" id="SIQ73354.1"/>
    </source>
</evidence>
<proteinExistence type="predicted"/>
<keyword evidence="2" id="KW-0597">Phosphoprotein</keyword>
<dbReference type="OrthoDB" id="9802426at2"/>
<comment type="caution">
    <text evidence="4">The sequence shown here is derived from an EMBL/GenBank/DDBJ whole genome shotgun (WGS) entry which is preliminary data.</text>
</comment>
<evidence type="ECO:0000256" key="1">
    <source>
        <dbReference type="ARBA" id="ARBA00023125"/>
    </source>
</evidence>
<dbReference type="InterPro" id="IPR011006">
    <property type="entry name" value="CheY-like_superfamily"/>
</dbReference>
<keyword evidence="5" id="KW-1185">Reference proteome</keyword>
<protein>
    <submittedName>
        <fullName evidence="4">Two-component system, OmpR family, response regulator</fullName>
    </submittedName>
</protein>